<protein>
    <recommendedName>
        <fullName evidence="10">Squalene--hopene cyclase</fullName>
    </recommendedName>
</protein>
<proteinExistence type="inferred from homology"/>
<evidence type="ECO:0000256" key="3">
    <source>
        <dbReference type="ARBA" id="ARBA00022723"/>
    </source>
</evidence>
<feature type="domain" description="Squalene cyclase C-terminal" evidence="6">
    <location>
        <begin position="313"/>
        <end position="526"/>
    </location>
</feature>
<evidence type="ECO:0000313" key="9">
    <source>
        <dbReference type="Proteomes" id="UP000436138"/>
    </source>
</evidence>
<dbReference type="EMBL" id="CP047020">
    <property type="protein sequence ID" value="QHA03152.1"/>
    <property type="molecule type" value="Genomic_DNA"/>
</dbReference>
<dbReference type="Proteomes" id="UP000436138">
    <property type="component" value="Chromosome"/>
</dbReference>
<dbReference type="InterPro" id="IPR032697">
    <property type="entry name" value="SQ_cyclase_N"/>
</dbReference>
<feature type="domain" description="Squalene cyclase N-terminal" evidence="7">
    <location>
        <begin position="13"/>
        <end position="163"/>
    </location>
</feature>
<evidence type="ECO:0000259" key="7">
    <source>
        <dbReference type="Pfam" id="PF13249"/>
    </source>
</evidence>
<dbReference type="Pfam" id="PF13243">
    <property type="entry name" value="SQHop_cyclase_C"/>
    <property type="match status" value="1"/>
</dbReference>
<evidence type="ECO:0008006" key="10">
    <source>
        <dbReference type="Google" id="ProtNLM"/>
    </source>
</evidence>
<keyword evidence="4" id="KW-0677">Repeat</keyword>
<organism evidence="8 9">
    <name type="scientific">Streptomyces broussonetiae</name>
    <dbReference type="NCBI Taxonomy" id="2686304"/>
    <lineage>
        <taxon>Bacteria</taxon>
        <taxon>Bacillati</taxon>
        <taxon>Actinomycetota</taxon>
        <taxon>Actinomycetes</taxon>
        <taxon>Kitasatosporales</taxon>
        <taxon>Streptomycetaceae</taxon>
        <taxon>Streptomyces</taxon>
    </lineage>
</organism>
<dbReference type="InterPro" id="IPR018333">
    <property type="entry name" value="Squalene_cyclase"/>
</dbReference>
<name>A0A6I6MUP5_9ACTN</name>
<dbReference type="KEGG" id="sbro:GQF42_07575"/>
<evidence type="ECO:0000313" key="8">
    <source>
        <dbReference type="EMBL" id="QHA03152.1"/>
    </source>
</evidence>
<dbReference type="GO" id="GO:0005811">
    <property type="term" value="C:lipid droplet"/>
    <property type="evidence" value="ECO:0007669"/>
    <property type="project" value="InterPro"/>
</dbReference>
<dbReference type="PANTHER" id="PTHR11764">
    <property type="entry name" value="TERPENE CYCLASE/MUTASE FAMILY MEMBER"/>
    <property type="match status" value="1"/>
</dbReference>
<comment type="pathway">
    <text evidence="1">Secondary metabolite biosynthesis; hopanoid biosynthesis.</text>
</comment>
<keyword evidence="3" id="KW-0479">Metal-binding</keyword>
<keyword evidence="9" id="KW-1185">Reference proteome</keyword>
<dbReference type="GO" id="GO:0016866">
    <property type="term" value="F:intramolecular transferase activity"/>
    <property type="evidence" value="ECO:0007669"/>
    <property type="project" value="InterPro"/>
</dbReference>
<evidence type="ECO:0000256" key="5">
    <source>
        <dbReference type="SAM" id="MobiDB-lite"/>
    </source>
</evidence>
<dbReference type="UniPathway" id="UPA00337"/>
<dbReference type="GO" id="GO:0046872">
    <property type="term" value="F:metal ion binding"/>
    <property type="evidence" value="ECO:0007669"/>
    <property type="project" value="UniProtKB-KW"/>
</dbReference>
<gene>
    <name evidence="8" type="ORF">GQF42_07575</name>
</gene>
<reference evidence="8 9" key="1">
    <citation type="submission" date="2019-12" db="EMBL/GenBank/DDBJ databases">
        <title>Streptomyces sp. strain T44 isolated from rhizosphere soil of Broussonetia papyrifera.</title>
        <authorList>
            <person name="Mo P."/>
        </authorList>
    </citation>
    <scope>NUCLEOTIDE SEQUENCE [LARGE SCALE GENOMIC DNA]</scope>
    <source>
        <strain evidence="8 9">T44</strain>
    </source>
</reference>
<evidence type="ECO:0000256" key="1">
    <source>
        <dbReference type="ARBA" id="ARBA00004999"/>
    </source>
</evidence>
<evidence type="ECO:0000256" key="2">
    <source>
        <dbReference type="ARBA" id="ARBA00009755"/>
    </source>
</evidence>
<dbReference type="AlphaFoldDB" id="A0A6I6MUP5"/>
<evidence type="ECO:0000256" key="4">
    <source>
        <dbReference type="ARBA" id="ARBA00022737"/>
    </source>
</evidence>
<dbReference type="Gene3D" id="1.50.10.20">
    <property type="match status" value="3"/>
</dbReference>
<dbReference type="PANTHER" id="PTHR11764:SF20">
    <property type="entry name" value="LANOSTEROL SYNTHASE"/>
    <property type="match status" value="1"/>
</dbReference>
<evidence type="ECO:0000259" key="6">
    <source>
        <dbReference type="Pfam" id="PF13243"/>
    </source>
</evidence>
<dbReference type="InterPro" id="IPR008930">
    <property type="entry name" value="Terpenoid_cyclase/PrenylTrfase"/>
</dbReference>
<dbReference type="Pfam" id="PF13249">
    <property type="entry name" value="SQHop_cyclase_N"/>
    <property type="match status" value="1"/>
</dbReference>
<dbReference type="GO" id="GO:0016104">
    <property type="term" value="P:triterpenoid biosynthetic process"/>
    <property type="evidence" value="ECO:0007669"/>
    <property type="project" value="InterPro"/>
</dbReference>
<sequence>MCSDVDSRVEASIARAAEALFATQRPEGSWPNHRPTAVLGTAGAIVALRLADSARSRDLIERGTAWLVSAQNADGGWGGVPGAASQLVPTVVTASALRLVAPQPTEEPTRRALELLESLGGVEALADPGMVHMATTFLVLAGLRDMRGSRRIPLELLLLPRRIWRPRLSFRLAPMVAMAFIQARHSPPKGAGRLLHRLARPTALRLLREVERGENDRGGYGGDNWLAAVVCIGLCLAEAPQGMISDTVDYLRSNVAPDGSWHIMQGLDLIGGSYVARGLADAGYTDDPRLVRARQWLRGCQQDRAFPIYGAPPGGWGWEGPRGWPNFLDSANVLAALTPAGDAEPGAQLRRGLDWLMSRQDGRGSWGTFVPDTTLSNDGPCPATTAQCVEALLDGGLPRTDPRIVKALDWLPTGQRPDGTYEGLWYRGLTSATATALVAFARGGAGDAPAARRAREALLNAQLADGSWGPGETGTPGDDPSRGTVEETAWALRGLLAAGLPAEDERLRRAAEWIMSAQRDDGLWEASPVCLHIRRLAYYVDGLIGNGLALRALGAYRSALTARPVAEREAS</sequence>
<feature type="region of interest" description="Disordered" evidence="5">
    <location>
        <begin position="464"/>
        <end position="483"/>
    </location>
</feature>
<dbReference type="RefSeq" id="WP_158918858.1">
    <property type="nucleotide sequence ID" value="NZ_CP047020.1"/>
</dbReference>
<dbReference type="SUPFAM" id="SSF48239">
    <property type="entry name" value="Terpenoid cyclases/Protein prenyltransferases"/>
    <property type="match status" value="2"/>
</dbReference>
<comment type="similarity">
    <text evidence="2">Belongs to the terpene cyclase/mutase family.</text>
</comment>
<dbReference type="InterPro" id="IPR032696">
    <property type="entry name" value="SQ_cyclase_C"/>
</dbReference>
<accession>A0A6I6MUP5</accession>